<keyword evidence="1" id="KW-1133">Transmembrane helix</keyword>
<evidence type="ECO:0008006" key="5">
    <source>
        <dbReference type="Google" id="ProtNLM"/>
    </source>
</evidence>
<evidence type="ECO:0000313" key="4">
    <source>
        <dbReference type="Proteomes" id="UP000740883"/>
    </source>
</evidence>
<keyword evidence="1" id="KW-0472">Membrane</keyword>
<dbReference type="Proteomes" id="UP000740883">
    <property type="component" value="Unassembled WGS sequence"/>
</dbReference>
<feature type="transmembrane region" description="Helical" evidence="1">
    <location>
        <begin position="74"/>
        <end position="96"/>
    </location>
</feature>
<evidence type="ECO:0000256" key="2">
    <source>
        <dbReference type="SAM" id="SignalP"/>
    </source>
</evidence>
<feature type="transmembrane region" description="Helical" evidence="1">
    <location>
        <begin position="108"/>
        <end position="128"/>
    </location>
</feature>
<name>A0A9P6H0C0_9MICR</name>
<protein>
    <recommendedName>
        <fullName evidence="5">Transmembrane protein</fullName>
    </recommendedName>
</protein>
<keyword evidence="1" id="KW-0812">Transmembrane</keyword>
<feature type="chain" id="PRO_5040430304" description="Transmembrane protein" evidence="2">
    <location>
        <begin position="24"/>
        <end position="137"/>
    </location>
</feature>
<dbReference type="EMBL" id="SBJO01000015">
    <property type="protein sequence ID" value="KAF9764580.1"/>
    <property type="molecule type" value="Genomic_DNA"/>
</dbReference>
<sequence>MKTTLSFMYLLVLTFICLLKCGASQNQNLPNSSFVTFTRNDVINTSTDREESVEMSFRNSNNQKLDLLNFLGQLYIFLLVSTFFSIGVSMLICYLISLSIFLSDLSMFEYFIARLCGFSLIYSASYYICFRILNKCF</sequence>
<keyword evidence="2" id="KW-0732">Signal</keyword>
<organism evidence="3 4">
    <name type="scientific">Nosema granulosis</name>
    <dbReference type="NCBI Taxonomy" id="83296"/>
    <lineage>
        <taxon>Eukaryota</taxon>
        <taxon>Fungi</taxon>
        <taxon>Fungi incertae sedis</taxon>
        <taxon>Microsporidia</taxon>
        <taxon>Nosematidae</taxon>
        <taxon>Nosema</taxon>
    </lineage>
</organism>
<keyword evidence="4" id="KW-1185">Reference proteome</keyword>
<dbReference type="AlphaFoldDB" id="A0A9P6H0C0"/>
<comment type="caution">
    <text evidence="3">The sequence shown here is derived from an EMBL/GenBank/DDBJ whole genome shotgun (WGS) entry which is preliminary data.</text>
</comment>
<feature type="signal peptide" evidence="2">
    <location>
        <begin position="1"/>
        <end position="23"/>
    </location>
</feature>
<gene>
    <name evidence="3" type="ORF">NGRA_0440</name>
</gene>
<evidence type="ECO:0000256" key="1">
    <source>
        <dbReference type="SAM" id="Phobius"/>
    </source>
</evidence>
<accession>A0A9P6H0C0</accession>
<evidence type="ECO:0000313" key="3">
    <source>
        <dbReference type="EMBL" id="KAF9764580.1"/>
    </source>
</evidence>
<reference evidence="3 4" key="1">
    <citation type="journal article" date="2020" name="Genome Biol. Evol.">
        <title>Comparative genomics of strictly vertically transmitted, feminizing microsporidia endosymbionts of amphipod crustaceans.</title>
        <authorList>
            <person name="Cormier A."/>
            <person name="Chebbi M.A."/>
            <person name="Giraud I."/>
            <person name="Wattier R."/>
            <person name="Teixeira M."/>
            <person name="Gilbert C."/>
            <person name="Rigaud T."/>
            <person name="Cordaux R."/>
        </authorList>
    </citation>
    <scope>NUCLEOTIDE SEQUENCE [LARGE SCALE GENOMIC DNA]</scope>
    <source>
        <strain evidence="3 4">Ou3-Ou53</strain>
    </source>
</reference>
<proteinExistence type="predicted"/>